<name>A0ABM9I9G5_9GAMM</name>
<organism evidence="1 2">
    <name type="scientific">Methylocaldum szegediense</name>
    <dbReference type="NCBI Taxonomy" id="73780"/>
    <lineage>
        <taxon>Bacteria</taxon>
        <taxon>Pseudomonadati</taxon>
        <taxon>Pseudomonadota</taxon>
        <taxon>Gammaproteobacteria</taxon>
        <taxon>Methylococcales</taxon>
        <taxon>Methylococcaceae</taxon>
        <taxon>Methylocaldum</taxon>
    </lineage>
</organism>
<reference evidence="1 2" key="1">
    <citation type="submission" date="2023-03" db="EMBL/GenBank/DDBJ databases">
        <authorList>
            <person name="Pearce D."/>
        </authorList>
    </citation>
    <scope>NUCLEOTIDE SEQUENCE [LARGE SCALE GENOMIC DNA]</scope>
    <source>
        <strain evidence="1">Msz</strain>
    </source>
</reference>
<dbReference type="EMBL" id="OX458333">
    <property type="protein sequence ID" value="CAI8973711.1"/>
    <property type="molecule type" value="Genomic_DNA"/>
</dbReference>
<evidence type="ECO:0000313" key="2">
    <source>
        <dbReference type="Proteomes" id="UP001162030"/>
    </source>
</evidence>
<sequence length="61" mass="6787">MIPRKQKARGDGRPLGVTEALIQSFDRPEPSRRAQDELYKILIPLVVSPSAGSGQTCRTFF</sequence>
<dbReference type="Proteomes" id="UP001162030">
    <property type="component" value="Chromosome"/>
</dbReference>
<evidence type="ECO:0000313" key="1">
    <source>
        <dbReference type="EMBL" id="CAI8973711.1"/>
    </source>
</evidence>
<keyword evidence="2" id="KW-1185">Reference proteome</keyword>
<accession>A0ABM9I9G5</accession>
<gene>
    <name evidence="1" type="ORF">MSZNOR_4947</name>
</gene>
<proteinExistence type="predicted"/>
<protein>
    <submittedName>
        <fullName evidence="1">Uncharacterized protein</fullName>
    </submittedName>
</protein>